<evidence type="ECO:0000313" key="1">
    <source>
        <dbReference type="EMBL" id="GAL86748.1"/>
    </source>
</evidence>
<dbReference type="EMBL" id="BBLT01000009">
    <property type="protein sequence ID" value="GAL86748.1"/>
    <property type="molecule type" value="Genomic_DNA"/>
</dbReference>
<reference evidence="1 2" key="1">
    <citation type="submission" date="2014-09" db="EMBL/GenBank/DDBJ databases">
        <title>Sporocytophaga myxococcoides PG-01 genome sequencing.</title>
        <authorList>
            <person name="Liu L."/>
            <person name="Gao P.J."/>
            <person name="Chen G.J."/>
            <person name="Wang L.S."/>
        </authorList>
    </citation>
    <scope>NUCLEOTIDE SEQUENCE [LARGE SCALE GENOMIC DNA]</scope>
    <source>
        <strain evidence="1 2">PG-01</strain>
    </source>
</reference>
<accession>A0A098LL40</accession>
<proteinExistence type="predicted"/>
<gene>
    <name evidence="1" type="ORF">MYP_3978</name>
</gene>
<sequence>MPKVHPKNTVEPAGKEILYINNQKVGEMDITPVHAYIFAYDEGIDVGRDQLTPVADKYKSPFKFTGKLNNITINYPQNNREAQEKSGE</sequence>
<protein>
    <submittedName>
        <fullName evidence="1">Uncharacterized protein</fullName>
    </submittedName>
</protein>
<dbReference type="AlphaFoldDB" id="A0A098LL40"/>
<dbReference type="OrthoDB" id="9803751at2"/>
<name>A0A098LL40_9BACT</name>
<comment type="caution">
    <text evidence="1">The sequence shown here is derived from an EMBL/GenBank/DDBJ whole genome shotgun (WGS) entry which is preliminary data.</text>
</comment>
<dbReference type="Proteomes" id="UP000030185">
    <property type="component" value="Unassembled WGS sequence"/>
</dbReference>
<keyword evidence="2" id="KW-1185">Reference proteome</keyword>
<dbReference type="RefSeq" id="WP_045467173.1">
    <property type="nucleotide sequence ID" value="NZ_BBLT01000009.1"/>
</dbReference>
<organism evidence="1 2">
    <name type="scientific">Sporocytophaga myxococcoides</name>
    <dbReference type="NCBI Taxonomy" id="153721"/>
    <lineage>
        <taxon>Bacteria</taxon>
        <taxon>Pseudomonadati</taxon>
        <taxon>Bacteroidota</taxon>
        <taxon>Cytophagia</taxon>
        <taxon>Cytophagales</taxon>
        <taxon>Cytophagaceae</taxon>
        <taxon>Sporocytophaga</taxon>
    </lineage>
</organism>
<evidence type="ECO:0000313" key="2">
    <source>
        <dbReference type="Proteomes" id="UP000030185"/>
    </source>
</evidence>